<evidence type="ECO:0000256" key="4">
    <source>
        <dbReference type="ARBA" id="ARBA00022729"/>
    </source>
</evidence>
<accession>A0A672IYT8</accession>
<dbReference type="OMA" id="RMYLHCT"/>
<feature type="region of interest" description="Disordered" evidence="12">
    <location>
        <begin position="45"/>
        <end position="67"/>
    </location>
</feature>
<keyword evidence="7" id="KW-1015">Disulfide bond</keyword>
<keyword evidence="8" id="KW-0325">Glycoprotein</keyword>
<dbReference type="Ensembl" id="ENSSFAT00005048751.1">
    <property type="protein sequence ID" value="ENSSFAP00005047158.1"/>
    <property type="gene ID" value="ENSSFAG00005022918.1"/>
</dbReference>
<evidence type="ECO:0000256" key="9">
    <source>
        <dbReference type="ARBA" id="ARBA00036917"/>
    </source>
</evidence>
<evidence type="ECO:0000256" key="10">
    <source>
        <dbReference type="ARBA" id="ARBA00039100"/>
    </source>
</evidence>
<comment type="similarity">
    <text evidence="2">Belongs to the glycosyl hydrolase 79 family.</text>
</comment>
<keyword evidence="5" id="KW-0378">Hydrolase</keyword>
<dbReference type="InterPro" id="IPR005199">
    <property type="entry name" value="Glyco_hydro_79"/>
</dbReference>
<dbReference type="GO" id="GO:0016798">
    <property type="term" value="F:hydrolase activity, acting on glycosyl bonds"/>
    <property type="evidence" value="ECO:0007669"/>
    <property type="project" value="InterPro"/>
</dbReference>
<dbReference type="GO" id="GO:0016020">
    <property type="term" value="C:membrane"/>
    <property type="evidence" value="ECO:0007669"/>
    <property type="project" value="InterPro"/>
</dbReference>
<protein>
    <recommendedName>
        <fullName evidence="11">Heparanase</fullName>
        <ecNumber evidence="10">3.2.1.166</ecNumber>
    </recommendedName>
</protein>
<dbReference type="SUPFAM" id="SSF51445">
    <property type="entry name" value="(Trans)glycosidases"/>
    <property type="match status" value="1"/>
</dbReference>
<evidence type="ECO:0000256" key="11">
    <source>
        <dbReference type="ARBA" id="ARBA00040414"/>
    </source>
</evidence>
<evidence type="ECO:0000313" key="14">
    <source>
        <dbReference type="Ensembl" id="ENSSFAP00005047158.1"/>
    </source>
</evidence>
<comment type="subcellular location">
    <subcellularLocation>
        <location evidence="1">Secreted</location>
    </subcellularLocation>
</comment>
<dbReference type="PANTHER" id="PTHR46145">
    <property type="entry name" value="HEPARANASE"/>
    <property type="match status" value="1"/>
</dbReference>
<dbReference type="Gene3D" id="3.20.20.80">
    <property type="entry name" value="Glycosidases"/>
    <property type="match status" value="1"/>
</dbReference>
<dbReference type="FunFam" id="3.20.20.80:FF:000024">
    <property type="entry name" value="Heparanase 2"/>
    <property type="match status" value="1"/>
</dbReference>
<evidence type="ECO:0000256" key="7">
    <source>
        <dbReference type="ARBA" id="ARBA00023157"/>
    </source>
</evidence>
<gene>
    <name evidence="14" type="primary">hpse</name>
</gene>
<reference evidence="14" key="1">
    <citation type="submission" date="2025-08" db="UniProtKB">
        <authorList>
            <consortium name="Ensembl"/>
        </authorList>
    </citation>
    <scope>IDENTIFICATION</scope>
</reference>
<evidence type="ECO:0000256" key="6">
    <source>
        <dbReference type="ARBA" id="ARBA00022889"/>
    </source>
</evidence>
<name>A0A672IYT8_SALFA</name>
<dbReference type="GO" id="GO:0005615">
    <property type="term" value="C:extracellular space"/>
    <property type="evidence" value="ECO:0007669"/>
    <property type="project" value="TreeGrafter"/>
</dbReference>
<dbReference type="PANTHER" id="PTHR46145:SF3">
    <property type="entry name" value="HEPARANASE"/>
    <property type="match status" value="1"/>
</dbReference>
<keyword evidence="3" id="KW-0964">Secreted</keyword>
<feature type="signal peptide" evidence="13">
    <location>
        <begin position="1"/>
        <end position="46"/>
    </location>
</feature>
<reference evidence="14" key="2">
    <citation type="submission" date="2025-09" db="UniProtKB">
        <authorList>
            <consortium name="Ensembl"/>
        </authorList>
    </citation>
    <scope>IDENTIFICATION</scope>
</reference>
<dbReference type="InterPro" id="IPR017853">
    <property type="entry name" value="GH"/>
</dbReference>
<dbReference type="GO" id="GO:0007160">
    <property type="term" value="P:cell-matrix adhesion"/>
    <property type="evidence" value="ECO:0007669"/>
    <property type="project" value="TreeGrafter"/>
</dbReference>
<dbReference type="FunCoup" id="A0A672IYT8">
    <property type="interactions" value="129"/>
</dbReference>
<comment type="catalytic activity">
    <reaction evidence="9">
        <text>endohydrolysis of (1-&gt;4)-beta-D-glycosidic bonds of heparan sulfate chains in heparan sulfate proteoglycan.</text>
        <dbReference type="EC" id="3.2.1.166"/>
    </reaction>
</comment>
<dbReference type="GO" id="GO:0060055">
    <property type="term" value="P:angiogenesis involved in wound healing"/>
    <property type="evidence" value="ECO:0007669"/>
    <property type="project" value="TreeGrafter"/>
</dbReference>
<dbReference type="AlphaFoldDB" id="A0A672IYT8"/>
<dbReference type="Proteomes" id="UP000472267">
    <property type="component" value="Unassembled WGS sequence"/>
</dbReference>
<keyword evidence="15" id="KW-1185">Reference proteome</keyword>
<keyword evidence="6" id="KW-0130">Cell adhesion</keyword>
<dbReference type="EC" id="3.2.1.166" evidence="10"/>
<evidence type="ECO:0000256" key="3">
    <source>
        <dbReference type="ARBA" id="ARBA00022525"/>
    </source>
</evidence>
<feature type="chain" id="PRO_5025344975" description="Heparanase" evidence="13">
    <location>
        <begin position="47"/>
        <end position="559"/>
    </location>
</feature>
<dbReference type="InParanoid" id="A0A672IYT8"/>
<proteinExistence type="inferred from homology"/>
<dbReference type="GO" id="GO:0031012">
    <property type="term" value="C:extracellular matrix"/>
    <property type="evidence" value="ECO:0007669"/>
    <property type="project" value="TreeGrafter"/>
</dbReference>
<keyword evidence="4 13" id="KW-0732">Signal</keyword>
<evidence type="ECO:0000256" key="2">
    <source>
        <dbReference type="ARBA" id="ARBA00009800"/>
    </source>
</evidence>
<feature type="compositionally biased region" description="Low complexity" evidence="12">
    <location>
        <begin position="45"/>
        <end position="59"/>
    </location>
</feature>
<sequence length="559" mass="62245">MDRGLCVSVYLNKNRGPGSAAAPHVLRLSVMLLLLLLALLSPRAAGDPGPRPGSWTWTRTRPRPSPRDSDVYLDLDLSSVRHRVDTRFLSFTIDASLAEKERFMALLSSVKLQTLTKALRPAFLRFGGSRQDFMEFQRSPWSCGLTLLPWWLEEQLKEEWAQFQEILIKEDLEADYGDLKFTATTVDQLYSFSSCCGLDLVFGLNALLRTKENSWDGANAALLLEYCQARGYRMSWELGNEPNSFRKKAGVVVDGQQLGRDFAQLRELMSRFELYRQAGLYGPDVSQPRHRRADILDGFLETGAQSIDAVTWHHYYVCGRDTSLNDFLNPDILDTLNDNITKILEHGAPGKPVWLGETSSAYGGGAPGLSNAFVAGFMWLDKLGLAASRGLQVVMRQALIGPGKYQLVDPNLDPFPDYWLSILHKRLVGRRVLRVEMLSQLGQGERVRVYLHCASKRSSSSGAVVLLSMNLSDEPAVLFLPPSVSSSSVEAFVLQADQPGEQGVLSRNVMLNGVVLKMVDDRTFPDLRGTRLPPADRLQLPPFSMAFFLFHEAGAPACS</sequence>
<organism evidence="14 15">
    <name type="scientific">Salarias fasciatus</name>
    <name type="common">Jewelled blenny</name>
    <name type="synonym">Blennius fasciatus</name>
    <dbReference type="NCBI Taxonomy" id="181472"/>
    <lineage>
        <taxon>Eukaryota</taxon>
        <taxon>Metazoa</taxon>
        <taxon>Chordata</taxon>
        <taxon>Craniata</taxon>
        <taxon>Vertebrata</taxon>
        <taxon>Euteleostomi</taxon>
        <taxon>Actinopterygii</taxon>
        <taxon>Neopterygii</taxon>
        <taxon>Teleostei</taxon>
        <taxon>Neoteleostei</taxon>
        <taxon>Acanthomorphata</taxon>
        <taxon>Ovalentaria</taxon>
        <taxon>Blenniimorphae</taxon>
        <taxon>Blenniiformes</taxon>
        <taxon>Blennioidei</taxon>
        <taxon>Blenniidae</taxon>
        <taxon>Salariinae</taxon>
        <taxon>Salarias</taxon>
    </lineage>
</organism>
<evidence type="ECO:0000313" key="15">
    <source>
        <dbReference type="Proteomes" id="UP000472267"/>
    </source>
</evidence>
<evidence type="ECO:0000256" key="8">
    <source>
        <dbReference type="ARBA" id="ARBA00023180"/>
    </source>
</evidence>
<evidence type="ECO:0000256" key="12">
    <source>
        <dbReference type="SAM" id="MobiDB-lite"/>
    </source>
</evidence>
<evidence type="ECO:0000256" key="5">
    <source>
        <dbReference type="ARBA" id="ARBA00022801"/>
    </source>
</evidence>
<evidence type="ECO:0000256" key="1">
    <source>
        <dbReference type="ARBA" id="ARBA00004613"/>
    </source>
</evidence>
<evidence type="ECO:0000256" key="13">
    <source>
        <dbReference type="SAM" id="SignalP"/>
    </source>
</evidence>
<dbReference type="Pfam" id="PF03662">
    <property type="entry name" value="Glyco_hydro_79n"/>
    <property type="match status" value="1"/>
</dbReference>